<dbReference type="EMBL" id="BAAAVS010000023">
    <property type="protein sequence ID" value="GAA3036751.1"/>
    <property type="molecule type" value="Genomic_DNA"/>
</dbReference>
<comment type="caution">
    <text evidence="1">The sequence shown here is derived from an EMBL/GenBank/DDBJ whole genome shotgun (WGS) entry which is preliminary data.</text>
</comment>
<keyword evidence="2" id="KW-1185">Reference proteome</keyword>
<sequence>MANIYYVRGFLAPADSRNTDAMKYGITPSFSATTSSGSKTPFFQIMGAFQPCPAPLTPIPAGFSSCDLEATTDPTETITSIKLIGIDNSMSRPGYPDITWTR</sequence>
<evidence type="ECO:0000313" key="2">
    <source>
        <dbReference type="Proteomes" id="UP001501035"/>
    </source>
</evidence>
<dbReference type="RefSeq" id="WP_344716594.1">
    <property type="nucleotide sequence ID" value="NZ_BAAAVS010000023.1"/>
</dbReference>
<reference evidence="2" key="1">
    <citation type="journal article" date="2019" name="Int. J. Syst. Evol. Microbiol.">
        <title>The Global Catalogue of Microorganisms (GCM) 10K type strain sequencing project: providing services to taxonomists for standard genome sequencing and annotation.</title>
        <authorList>
            <consortium name="The Broad Institute Genomics Platform"/>
            <consortium name="The Broad Institute Genome Sequencing Center for Infectious Disease"/>
            <person name="Wu L."/>
            <person name="Ma J."/>
        </authorList>
    </citation>
    <scope>NUCLEOTIDE SEQUENCE [LARGE SCALE GENOMIC DNA]</scope>
    <source>
        <strain evidence="2">JCM 14234</strain>
    </source>
</reference>
<organism evidence="1 2">
    <name type="scientific">Gordonia defluvii</name>
    <dbReference type="NCBI Taxonomy" id="283718"/>
    <lineage>
        <taxon>Bacteria</taxon>
        <taxon>Bacillati</taxon>
        <taxon>Actinomycetota</taxon>
        <taxon>Actinomycetes</taxon>
        <taxon>Mycobacteriales</taxon>
        <taxon>Gordoniaceae</taxon>
        <taxon>Gordonia</taxon>
    </lineage>
</organism>
<accession>A0ABP6L9F8</accession>
<name>A0ABP6L9F8_9ACTN</name>
<gene>
    <name evidence="1" type="ORF">GCM10010528_16790</name>
</gene>
<protein>
    <submittedName>
        <fullName evidence="1">Uncharacterized protein</fullName>
    </submittedName>
</protein>
<dbReference type="Proteomes" id="UP001501035">
    <property type="component" value="Unassembled WGS sequence"/>
</dbReference>
<evidence type="ECO:0000313" key="1">
    <source>
        <dbReference type="EMBL" id="GAA3036751.1"/>
    </source>
</evidence>
<proteinExistence type="predicted"/>